<organism evidence="1 2">
    <name type="scientific">Romanomermis culicivorax</name>
    <name type="common">Nematode worm</name>
    <dbReference type="NCBI Taxonomy" id="13658"/>
    <lineage>
        <taxon>Eukaryota</taxon>
        <taxon>Metazoa</taxon>
        <taxon>Ecdysozoa</taxon>
        <taxon>Nematoda</taxon>
        <taxon>Enoplea</taxon>
        <taxon>Dorylaimia</taxon>
        <taxon>Mermithida</taxon>
        <taxon>Mermithoidea</taxon>
        <taxon>Mermithidae</taxon>
        <taxon>Romanomermis</taxon>
    </lineage>
</organism>
<evidence type="ECO:0000313" key="2">
    <source>
        <dbReference type="WBParaSite" id="nRc.2.0.1.t01761-RA"/>
    </source>
</evidence>
<name>A0A915HK96_ROMCU</name>
<reference evidence="2" key="1">
    <citation type="submission" date="2022-11" db="UniProtKB">
        <authorList>
            <consortium name="WormBaseParasite"/>
        </authorList>
    </citation>
    <scope>IDENTIFICATION</scope>
</reference>
<dbReference type="Proteomes" id="UP000887565">
    <property type="component" value="Unplaced"/>
</dbReference>
<sequence>MSAPLAIDFVDLQGDFPMRLAMDSVPNIFRTSKPTYGSPLHFHLTCGTLRSRPLTCRNLRGCGLLSSIIGIIFEAVQELNPDEQFDLYFLEIIKQICVCSARKADIVPYNYEQYAGEHTDS</sequence>
<accession>A0A915HK96</accession>
<protein>
    <submittedName>
        <fullName evidence="2">Uncharacterized protein</fullName>
    </submittedName>
</protein>
<evidence type="ECO:0000313" key="1">
    <source>
        <dbReference type="Proteomes" id="UP000887565"/>
    </source>
</evidence>
<dbReference type="WBParaSite" id="nRc.2.0.1.t01761-RA">
    <property type="protein sequence ID" value="nRc.2.0.1.t01761-RA"/>
    <property type="gene ID" value="nRc.2.0.1.g01761"/>
</dbReference>
<proteinExistence type="predicted"/>
<dbReference type="AlphaFoldDB" id="A0A915HK96"/>
<keyword evidence="1" id="KW-1185">Reference proteome</keyword>